<proteinExistence type="inferred from homology"/>
<dbReference type="Proteomes" id="UP000067243">
    <property type="component" value="Chromosome"/>
</dbReference>
<dbReference type="Pfam" id="PF00318">
    <property type="entry name" value="Ribosomal_S2"/>
    <property type="match status" value="1"/>
</dbReference>
<dbReference type="KEGG" id="stur:STURON_00883"/>
<dbReference type="InterPro" id="IPR023591">
    <property type="entry name" value="Ribosomal_uS2_flav_dom_sf"/>
</dbReference>
<reference evidence="8 9" key="1">
    <citation type="journal article" date="2015" name="Genome Announc.">
        <title>Complete Genome Sequence of Spiroplasma turonicum Strain Tab4cT, a Parasite of a Horse Fly, Haematopota sp. (Diptera: Tabanidae).</title>
        <authorList>
            <person name="Davis R.E."/>
            <person name="Shao J."/>
            <person name="Zhao Y."/>
            <person name="Gasparich G.E."/>
            <person name="Gaynor B.J."/>
            <person name="Donofrio N."/>
        </authorList>
    </citation>
    <scope>NUCLEOTIDE SEQUENCE [LARGE SCALE GENOMIC DNA]</scope>
    <source>
        <strain evidence="8 9">Tab4c</strain>
    </source>
</reference>
<dbReference type="PANTHER" id="PTHR12534">
    <property type="entry name" value="30S RIBOSOMAL PROTEIN S2 PROKARYOTIC AND ORGANELLAR"/>
    <property type="match status" value="1"/>
</dbReference>
<dbReference type="InterPro" id="IPR018130">
    <property type="entry name" value="Ribosomal_uS2_CS"/>
</dbReference>
<evidence type="ECO:0000256" key="7">
    <source>
        <dbReference type="SAM" id="MobiDB-lite"/>
    </source>
</evidence>
<dbReference type="Gene3D" id="3.40.50.10490">
    <property type="entry name" value="Glucose-6-phosphate isomerase like protein, domain 1"/>
    <property type="match status" value="1"/>
</dbReference>
<dbReference type="PATRIC" id="fig|216946.3.peg.912"/>
<dbReference type="CDD" id="cd01425">
    <property type="entry name" value="RPS2"/>
    <property type="match status" value="1"/>
</dbReference>
<dbReference type="STRING" id="216946.STURO_v1c08780"/>
<organism evidence="8 9">
    <name type="scientific">Spiroplasma turonicum</name>
    <dbReference type="NCBI Taxonomy" id="216946"/>
    <lineage>
        <taxon>Bacteria</taxon>
        <taxon>Bacillati</taxon>
        <taxon>Mycoplasmatota</taxon>
        <taxon>Mollicutes</taxon>
        <taxon>Entomoplasmatales</taxon>
        <taxon>Spiroplasmataceae</taxon>
        <taxon>Spiroplasma</taxon>
    </lineage>
</organism>
<evidence type="ECO:0000256" key="1">
    <source>
        <dbReference type="ARBA" id="ARBA00006242"/>
    </source>
</evidence>
<dbReference type="SUPFAM" id="SSF52313">
    <property type="entry name" value="Ribosomal protein S2"/>
    <property type="match status" value="1"/>
</dbReference>
<feature type="region of interest" description="Disordered" evidence="7">
    <location>
        <begin position="246"/>
        <end position="290"/>
    </location>
</feature>
<evidence type="ECO:0000256" key="5">
    <source>
        <dbReference type="HAMAP-Rule" id="MF_00291"/>
    </source>
</evidence>
<dbReference type="PANTHER" id="PTHR12534:SF0">
    <property type="entry name" value="SMALL RIBOSOMAL SUBUNIT PROTEIN US2M"/>
    <property type="match status" value="1"/>
</dbReference>
<keyword evidence="9" id="KW-1185">Reference proteome</keyword>
<dbReference type="GO" id="GO:0022627">
    <property type="term" value="C:cytosolic small ribosomal subunit"/>
    <property type="evidence" value="ECO:0007669"/>
    <property type="project" value="TreeGrafter"/>
</dbReference>
<evidence type="ECO:0000256" key="6">
    <source>
        <dbReference type="RuleBase" id="RU003631"/>
    </source>
</evidence>
<dbReference type="InterPro" id="IPR005706">
    <property type="entry name" value="Ribosomal_uS2_bac/mit/plastid"/>
</dbReference>
<dbReference type="PROSITE" id="PS00963">
    <property type="entry name" value="RIBOSOMAL_S2_2"/>
    <property type="match status" value="1"/>
</dbReference>
<feature type="compositionally biased region" description="Basic and acidic residues" evidence="7">
    <location>
        <begin position="269"/>
        <end position="290"/>
    </location>
</feature>
<dbReference type="GO" id="GO:0003735">
    <property type="term" value="F:structural constituent of ribosome"/>
    <property type="evidence" value="ECO:0007669"/>
    <property type="project" value="InterPro"/>
</dbReference>
<dbReference type="GO" id="GO:0006412">
    <property type="term" value="P:translation"/>
    <property type="evidence" value="ECO:0007669"/>
    <property type="project" value="UniProtKB-UniRule"/>
</dbReference>
<dbReference type="NCBIfam" id="TIGR01011">
    <property type="entry name" value="rpsB_bact"/>
    <property type="match status" value="1"/>
</dbReference>
<dbReference type="InterPro" id="IPR001865">
    <property type="entry name" value="Ribosomal_uS2"/>
</dbReference>
<evidence type="ECO:0000313" key="8">
    <source>
        <dbReference type="EMBL" id="AKU80129.1"/>
    </source>
</evidence>
<feature type="compositionally biased region" description="Low complexity" evidence="7">
    <location>
        <begin position="252"/>
        <end position="268"/>
    </location>
</feature>
<sequence length="290" mass="33517">MIKDLTREQLWDAGAQYGHQTKRWNPKMKPYIYNSKNKNHIIDLQKTVRKLEDVKKLISQIAAKKEKIIFVGTKRTAKQAVKESAIRSGNFYINSRWLGGTLTNMKTISLRIKALWDIENEEKTGKINLRPKKEQILIKKEKVKLEKLLGGIKQMHKLPAAMFVVDPKTDEIAVKEARKLRIPVIAICDTNVDPDMVDYVIPANDDIQESVNIITNYIAELYGDFAGIKLAPTTLKFVAQKKEDYKPRENNYNRNNNYEQRNYQQNNNKEAEAAKQPVDSEKSVEVKEEK</sequence>
<dbReference type="EMBL" id="CP012328">
    <property type="protein sequence ID" value="AKU80129.1"/>
    <property type="molecule type" value="Genomic_DNA"/>
</dbReference>
<accession>A0A0K1P7G9</accession>
<protein>
    <recommendedName>
        <fullName evidence="4 5">Small ribosomal subunit protein uS2</fullName>
    </recommendedName>
</protein>
<gene>
    <name evidence="5 8" type="primary">rpsB</name>
    <name evidence="8" type="ORF">STURON_00883</name>
</gene>
<name>A0A0K1P7G9_9MOLU</name>
<keyword evidence="2 5" id="KW-0689">Ribosomal protein</keyword>
<comment type="similarity">
    <text evidence="1 5 6">Belongs to the universal ribosomal protein uS2 family.</text>
</comment>
<dbReference type="Gene3D" id="1.10.287.610">
    <property type="entry name" value="Helix hairpin bin"/>
    <property type="match status" value="1"/>
</dbReference>
<evidence type="ECO:0000313" key="9">
    <source>
        <dbReference type="Proteomes" id="UP000067243"/>
    </source>
</evidence>
<dbReference type="AlphaFoldDB" id="A0A0K1P7G9"/>
<dbReference type="PRINTS" id="PR00395">
    <property type="entry name" value="RIBOSOMALS2"/>
</dbReference>
<evidence type="ECO:0000256" key="3">
    <source>
        <dbReference type="ARBA" id="ARBA00023274"/>
    </source>
</evidence>
<keyword evidence="3 5" id="KW-0687">Ribonucleoprotein</keyword>
<dbReference type="OrthoDB" id="9808036at2"/>
<dbReference type="RefSeq" id="WP_075048696.1">
    <property type="nucleotide sequence ID" value="NZ_CP012328.1"/>
</dbReference>
<evidence type="ECO:0000256" key="4">
    <source>
        <dbReference type="ARBA" id="ARBA00035256"/>
    </source>
</evidence>
<dbReference type="HAMAP" id="MF_00291_B">
    <property type="entry name" value="Ribosomal_uS2_B"/>
    <property type="match status" value="1"/>
</dbReference>
<evidence type="ECO:0000256" key="2">
    <source>
        <dbReference type="ARBA" id="ARBA00022980"/>
    </source>
</evidence>